<comment type="caution">
    <text evidence="1">The sequence shown here is derived from an EMBL/GenBank/DDBJ whole genome shotgun (WGS) entry which is preliminary data.</text>
</comment>
<keyword evidence="2" id="KW-1185">Reference proteome</keyword>
<evidence type="ECO:0000313" key="1">
    <source>
        <dbReference type="EMBL" id="PON42260.1"/>
    </source>
</evidence>
<sequence>MDPKRAALINTNPIKSPIVSKVSRKLPEGVVEGPPRLTIVDLISLNSEREITYTIMSNHFSPINLNLVGPSTSNHEKTLFNNLPDQVGDKVMPDQPEAMSQGNTPFEPTMLYNFVLPSSSNSPIYI</sequence>
<gene>
    <name evidence="1" type="ORF">PanWU01x14_283120</name>
</gene>
<organism evidence="1 2">
    <name type="scientific">Parasponia andersonii</name>
    <name type="common">Sponia andersonii</name>
    <dbReference type="NCBI Taxonomy" id="3476"/>
    <lineage>
        <taxon>Eukaryota</taxon>
        <taxon>Viridiplantae</taxon>
        <taxon>Streptophyta</taxon>
        <taxon>Embryophyta</taxon>
        <taxon>Tracheophyta</taxon>
        <taxon>Spermatophyta</taxon>
        <taxon>Magnoliopsida</taxon>
        <taxon>eudicotyledons</taxon>
        <taxon>Gunneridae</taxon>
        <taxon>Pentapetalae</taxon>
        <taxon>rosids</taxon>
        <taxon>fabids</taxon>
        <taxon>Rosales</taxon>
        <taxon>Cannabaceae</taxon>
        <taxon>Parasponia</taxon>
    </lineage>
</organism>
<reference evidence="2" key="1">
    <citation type="submission" date="2016-06" db="EMBL/GenBank/DDBJ databases">
        <title>Parallel loss of symbiosis genes in relatives of nitrogen-fixing non-legume Parasponia.</title>
        <authorList>
            <person name="Van Velzen R."/>
            <person name="Holmer R."/>
            <person name="Bu F."/>
            <person name="Rutten L."/>
            <person name="Van Zeijl A."/>
            <person name="Liu W."/>
            <person name="Santuari L."/>
            <person name="Cao Q."/>
            <person name="Sharma T."/>
            <person name="Shen D."/>
            <person name="Roswanjaya Y."/>
            <person name="Wardhani T."/>
            <person name="Kalhor M.S."/>
            <person name="Jansen J."/>
            <person name="Van den Hoogen J."/>
            <person name="Gungor B."/>
            <person name="Hartog M."/>
            <person name="Hontelez J."/>
            <person name="Verver J."/>
            <person name="Yang W.-C."/>
            <person name="Schijlen E."/>
            <person name="Repin R."/>
            <person name="Schilthuizen M."/>
            <person name="Schranz E."/>
            <person name="Heidstra R."/>
            <person name="Miyata K."/>
            <person name="Fedorova E."/>
            <person name="Kohlen W."/>
            <person name="Bisseling T."/>
            <person name="Smit S."/>
            <person name="Geurts R."/>
        </authorList>
    </citation>
    <scope>NUCLEOTIDE SEQUENCE [LARGE SCALE GENOMIC DNA]</scope>
    <source>
        <strain evidence="2">cv. WU1-14</strain>
    </source>
</reference>
<protein>
    <submittedName>
        <fullName evidence="1">Uncharacterized protein</fullName>
    </submittedName>
</protein>
<name>A0A2P5B0C5_PARAD</name>
<evidence type="ECO:0000313" key="2">
    <source>
        <dbReference type="Proteomes" id="UP000237105"/>
    </source>
</evidence>
<proteinExistence type="predicted"/>
<dbReference type="AlphaFoldDB" id="A0A2P5B0C5"/>
<feature type="non-terminal residue" evidence="1">
    <location>
        <position position="126"/>
    </location>
</feature>
<accession>A0A2P5B0C5</accession>
<dbReference type="Proteomes" id="UP000237105">
    <property type="component" value="Unassembled WGS sequence"/>
</dbReference>
<dbReference type="EMBL" id="JXTB01000395">
    <property type="protein sequence ID" value="PON42260.1"/>
    <property type="molecule type" value="Genomic_DNA"/>
</dbReference>